<dbReference type="GO" id="GO:0004175">
    <property type="term" value="F:endopeptidase activity"/>
    <property type="evidence" value="ECO:0007669"/>
    <property type="project" value="TreeGrafter"/>
</dbReference>
<dbReference type="InterPro" id="IPR023430">
    <property type="entry name" value="Pept_HybD-like_dom_sf"/>
</dbReference>
<dbReference type="Proteomes" id="UP000070404">
    <property type="component" value="Unassembled WGS sequence"/>
</dbReference>
<dbReference type="NCBIfam" id="TIGR00072">
    <property type="entry name" value="hydrog_prot"/>
    <property type="match status" value="1"/>
</dbReference>
<evidence type="ECO:0008006" key="3">
    <source>
        <dbReference type="Google" id="ProtNLM"/>
    </source>
</evidence>
<evidence type="ECO:0000313" key="2">
    <source>
        <dbReference type="Proteomes" id="UP000070404"/>
    </source>
</evidence>
<evidence type="ECO:0000313" key="1">
    <source>
        <dbReference type="EMBL" id="KXB07413.1"/>
    </source>
</evidence>
<comment type="caution">
    <text evidence="1">The sequence shown here is derived from an EMBL/GenBank/DDBJ whole genome shotgun (WGS) entry which is preliminary data.</text>
</comment>
<dbReference type="SUPFAM" id="SSF53163">
    <property type="entry name" value="HybD-like"/>
    <property type="match status" value="1"/>
</dbReference>
<dbReference type="Gene3D" id="3.40.50.1450">
    <property type="entry name" value="HybD-like"/>
    <property type="match status" value="1"/>
</dbReference>
<dbReference type="Pfam" id="PF01750">
    <property type="entry name" value="HycI"/>
    <property type="match status" value="1"/>
</dbReference>
<reference evidence="1 2" key="1">
    <citation type="journal article" date="2016" name="Sci. Rep.">
        <title>Metabolic traits of an uncultured archaeal lineage -MSBL1- from brine pools of the Red Sea.</title>
        <authorList>
            <person name="Mwirichia R."/>
            <person name="Alam I."/>
            <person name="Rashid M."/>
            <person name="Vinu M."/>
            <person name="Ba-Alawi W."/>
            <person name="Anthony Kamau A."/>
            <person name="Kamanda Ngugi D."/>
            <person name="Goker M."/>
            <person name="Klenk H.P."/>
            <person name="Bajic V."/>
            <person name="Stingl U."/>
        </authorList>
    </citation>
    <scope>NUCLEOTIDE SEQUENCE [LARGE SCALE GENOMIC DNA]</scope>
    <source>
        <strain evidence="1">SCGC-AAA382C18</strain>
    </source>
</reference>
<dbReference type="CDD" id="cd06067">
    <property type="entry name" value="H2MP_MemB-H2evol"/>
    <property type="match status" value="1"/>
</dbReference>
<proteinExistence type="predicted"/>
<dbReference type="InterPro" id="IPR000671">
    <property type="entry name" value="Peptidase_A31"/>
</dbReference>
<dbReference type="GO" id="GO:0008047">
    <property type="term" value="F:enzyme activator activity"/>
    <property type="evidence" value="ECO:0007669"/>
    <property type="project" value="InterPro"/>
</dbReference>
<sequence length="156" mass="17649">MIENFTDLNTNDRYAILGIGNKFRGDDAIGVRVIEEIRKRIDSPRILLINAKTVPEKFTSKVKDFEPDHTLLIDSIDMGEDPGTVSIVDPEEITNQKISSHRLPLSMLMQYLEDETEAESTLIGIQAGRTEMGNEISEDVRETINYLVKVLEDNLI</sequence>
<gene>
    <name evidence="1" type="ORF">AKJ52_00240</name>
</gene>
<dbReference type="EMBL" id="LHYF01000002">
    <property type="protein sequence ID" value="KXB07413.1"/>
    <property type="molecule type" value="Genomic_DNA"/>
</dbReference>
<dbReference type="PRINTS" id="PR00446">
    <property type="entry name" value="HYDRGNUPTAKE"/>
</dbReference>
<keyword evidence="2" id="KW-1185">Reference proteome</keyword>
<accession>A0A133VLX9</accession>
<protein>
    <recommendedName>
        <fullName evidence="3">Hydrogenase maturation protease</fullName>
    </recommendedName>
</protein>
<dbReference type="NCBIfam" id="TIGR00142">
    <property type="entry name" value="hycI"/>
    <property type="match status" value="1"/>
</dbReference>
<dbReference type="GO" id="GO:0016485">
    <property type="term" value="P:protein processing"/>
    <property type="evidence" value="ECO:0007669"/>
    <property type="project" value="TreeGrafter"/>
</dbReference>
<dbReference type="InterPro" id="IPR004420">
    <property type="entry name" value="Pept_A31_hyd_mat_HycI"/>
</dbReference>
<dbReference type="PANTHER" id="PTHR30302:SF7">
    <property type="entry name" value="F420-NONREDUCING HYDROGENASE II"/>
    <property type="match status" value="1"/>
</dbReference>
<dbReference type="AlphaFoldDB" id="A0A133VLX9"/>
<name>A0A133VLX9_9EURY</name>
<organism evidence="1 2">
    <name type="scientific">candidate division MSBL1 archaeon SCGC-AAA382C18</name>
    <dbReference type="NCBI Taxonomy" id="1698281"/>
    <lineage>
        <taxon>Archaea</taxon>
        <taxon>Methanobacteriati</taxon>
        <taxon>Methanobacteriota</taxon>
        <taxon>candidate division MSBL1</taxon>
    </lineage>
</organism>
<dbReference type="PANTHER" id="PTHR30302">
    <property type="entry name" value="HYDROGENASE 1 MATURATION PROTEASE"/>
    <property type="match status" value="1"/>
</dbReference>